<proteinExistence type="predicted"/>
<evidence type="ECO:0000313" key="2">
    <source>
        <dbReference type="EMBL" id="QBY44938.1"/>
    </source>
</evidence>
<dbReference type="EMBL" id="CP123504">
    <property type="protein sequence ID" value="WGM01090.1"/>
    <property type="molecule type" value="Genomic_DNA"/>
</dbReference>
<reference evidence="2 5" key="2">
    <citation type="submission" date="2019-03" db="EMBL/GenBank/DDBJ databases">
        <title>Long-read sequencing reveals hyperdense prophage content in a complex bacterial symbiont genome.</title>
        <authorList>
            <person name="Frost C.L."/>
            <person name="Siozios S."/>
            <person name="Nadal-Jimenez P."/>
            <person name="Brockhurst M.A."/>
            <person name="King K.C."/>
            <person name="Darby A.C."/>
            <person name="Hurst G.D.D."/>
        </authorList>
    </citation>
    <scope>NUCLEOTIDE SEQUENCE [LARGE SCALE GENOMIC DNA]</scope>
    <source>
        <strain evidence="2 5">FIN</strain>
    </source>
</reference>
<feature type="non-terminal residue" evidence="1">
    <location>
        <position position="291"/>
    </location>
</feature>
<dbReference type="EMBL" id="CP123523">
    <property type="protein sequence ID" value="WGM05175.1"/>
    <property type="molecule type" value="Genomic_DNA"/>
</dbReference>
<dbReference type="Proteomes" id="UP000295134">
    <property type="component" value="Chromosome"/>
</dbReference>
<dbReference type="KEGG" id="ans:ArsFIN_35250"/>
<evidence type="ECO:0000313" key="1">
    <source>
        <dbReference type="EMBL" id="CBA71605.1"/>
    </source>
</evidence>
<evidence type="ECO:0000313" key="3">
    <source>
        <dbReference type="EMBL" id="WGM01090.1"/>
    </source>
</evidence>
<evidence type="ECO:0000313" key="6">
    <source>
        <dbReference type="Proteomes" id="UP001177592"/>
    </source>
</evidence>
<gene>
    <name evidence="1" type="ORF">ARN_02935</name>
    <name evidence="2" type="ORF">ArsFIN_35250</name>
    <name evidence="3" type="ORF">QE210_14785</name>
    <name evidence="4" type="ORF">QE258_16730</name>
</gene>
<keyword evidence="6" id="KW-1185">Reference proteome</keyword>
<dbReference type="EMBL" id="CP038613">
    <property type="protein sequence ID" value="QBY44938.1"/>
    <property type="molecule type" value="Genomic_DNA"/>
</dbReference>
<evidence type="ECO:0000313" key="4">
    <source>
        <dbReference type="EMBL" id="WGM05175.1"/>
    </source>
</evidence>
<dbReference type="RefSeq" id="WP_026821427.1">
    <property type="nucleotide sequence ID" value="NZ_CP038613.1"/>
</dbReference>
<sequence length="291" mass="33237">MAESLAIRIKNSFPFNKSVITEQNCQQYFKKELLNSLKSIANNSKANIKISETFEIAAGKYCSFSAEGLEAILTHKYTWNAVEKINKVNLQKFGCCLFDCIKEIKNLDNLDKLDNIRLQIGENIINVIDLKFSSKHENDKDFSYVKECSNKIVDMTDEDKINKEIIKCFNKFITISYVDESAMKNKTKTSELTFVESRTETAEEILELCPEEGEKKKEIAQGGGGMLNKAAEQSQQKLEIRDKSGSLRENTPSFWQKLSQKTTQLLAISWDFIKNKLIGSLFPIFFSTKIN</sequence>
<dbReference type="Proteomes" id="UP001177592">
    <property type="component" value="Chromosome"/>
</dbReference>
<organism evidence="1">
    <name type="scientific">Arsenophonus nasoniae</name>
    <name type="common">son-killer infecting Nasonia vitripennis</name>
    <dbReference type="NCBI Taxonomy" id="638"/>
    <lineage>
        <taxon>Bacteria</taxon>
        <taxon>Pseudomonadati</taxon>
        <taxon>Pseudomonadota</taxon>
        <taxon>Gammaproteobacteria</taxon>
        <taxon>Enterobacterales</taxon>
        <taxon>Morganellaceae</taxon>
        <taxon>Arsenophonus</taxon>
    </lineage>
</organism>
<protein>
    <submittedName>
        <fullName evidence="1">Uncharacterized protein</fullName>
    </submittedName>
</protein>
<accession>D2TW74</accession>
<dbReference type="GeneID" id="96878445"/>
<dbReference type="Proteomes" id="UP001177595">
    <property type="component" value="Chromosome"/>
</dbReference>
<reference evidence="3" key="3">
    <citation type="submission" date="2023-04" db="EMBL/GenBank/DDBJ databases">
        <title>Genome dynamics across the evolutionary transition to endosymbiosis.</title>
        <authorList>
            <person name="Siozios S."/>
            <person name="Nadal-Jimenez P."/>
            <person name="Azagi T."/>
            <person name="Sprong H."/>
            <person name="Frost C.L."/>
            <person name="Parratt S.R."/>
            <person name="Taylor G."/>
            <person name="Brettell L."/>
            <person name="Lew K.C."/>
            <person name="Croft L."/>
            <person name="King K.C."/>
            <person name="Brockhurst M.A."/>
            <person name="Hypsa V."/>
            <person name="Novakova E."/>
            <person name="Darby A.C."/>
            <person name="Hurst G.D.D."/>
        </authorList>
    </citation>
    <scope>NUCLEOTIDE SEQUENCE</scope>
    <source>
        <strain evidence="4">ANv_CAN</strain>
        <strain evidence="3">APv</strain>
    </source>
</reference>
<dbReference type="EMBL" id="FN545156">
    <property type="protein sequence ID" value="CBA71605.1"/>
    <property type="molecule type" value="Genomic_DNA"/>
</dbReference>
<evidence type="ECO:0000313" key="5">
    <source>
        <dbReference type="Proteomes" id="UP000295134"/>
    </source>
</evidence>
<dbReference type="AlphaFoldDB" id="D2TW74"/>
<reference evidence="1" key="1">
    <citation type="journal article" date="2010" name="Insect Mol. Biol.">
        <title>The draft genome sequence of Arsenophonus nasoniae, son-killer bacterium of Nasonia vitripennis, reveals genes associated with virulence and symbiosis.</title>
        <authorList>
            <person name="Wilkes T."/>
            <person name="Darby A.C."/>
            <person name="Choi J."/>
            <person name="Colborne J.K."/>
            <person name="Werren J.H."/>
            <person name="Hurst G.D.D."/>
        </authorList>
    </citation>
    <scope>NUCLEOTIDE SEQUENCE</scope>
</reference>
<name>D2TW74_9GAMM</name>